<dbReference type="Gene3D" id="3.30.70.330">
    <property type="match status" value="2"/>
</dbReference>
<evidence type="ECO:0000256" key="3">
    <source>
        <dbReference type="SAM" id="MobiDB-lite"/>
    </source>
</evidence>
<dbReference type="PANTHER" id="PTHR16105:SF0">
    <property type="entry name" value="RNA-BINDING REGION-CONTAINING PROTEIN 3"/>
    <property type="match status" value="1"/>
</dbReference>
<dbReference type="PANTHER" id="PTHR16105">
    <property type="entry name" value="RNA-BINDING REGION-CONTAINING PROTEIN 3"/>
    <property type="match status" value="1"/>
</dbReference>
<dbReference type="Proteomes" id="UP001497525">
    <property type="component" value="Unassembled WGS sequence"/>
</dbReference>
<feature type="domain" description="RRM" evidence="4">
    <location>
        <begin position="12"/>
        <end position="87"/>
    </location>
</feature>
<dbReference type="GO" id="GO:0005689">
    <property type="term" value="C:U12-type spliceosomal complex"/>
    <property type="evidence" value="ECO:0007669"/>
    <property type="project" value="TreeGrafter"/>
</dbReference>
<feature type="domain" description="RRM" evidence="4">
    <location>
        <begin position="437"/>
        <end position="530"/>
    </location>
</feature>
<dbReference type="AlphaFoldDB" id="A0AAV2TFY6"/>
<feature type="compositionally biased region" description="Basic residues" evidence="3">
    <location>
        <begin position="257"/>
        <end position="270"/>
    </location>
</feature>
<protein>
    <recommendedName>
        <fullName evidence="4">RRM domain-containing protein</fullName>
    </recommendedName>
</protein>
<feature type="region of interest" description="Disordered" evidence="3">
    <location>
        <begin position="361"/>
        <end position="399"/>
    </location>
</feature>
<dbReference type="SUPFAM" id="SSF54928">
    <property type="entry name" value="RNA-binding domain, RBD"/>
    <property type="match status" value="2"/>
</dbReference>
<feature type="region of interest" description="Disordered" evidence="3">
    <location>
        <begin position="205"/>
        <end position="291"/>
    </location>
</feature>
<dbReference type="PROSITE" id="PS50102">
    <property type="entry name" value="RRM"/>
    <property type="match status" value="2"/>
</dbReference>
<evidence type="ECO:0000256" key="1">
    <source>
        <dbReference type="ARBA" id="ARBA00022884"/>
    </source>
</evidence>
<reference evidence="5" key="1">
    <citation type="submission" date="2024-06" db="EMBL/GenBank/DDBJ databases">
        <authorList>
            <person name="Liu X."/>
            <person name="Lenzi L."/>
            <person name="Haldenby T S."/>
            <person name="Uol C."/>
        </authorList>
    </citation>
    <scope>NUCLEOTIDE SEQUENCE</scope>
</reference>
<organism evidence="5 6">
    <name type="scientific">Calicophoron daubneyi</name>
    <name type="common">Rumen fluke</name>
    <name type="synonym">Paramphistomum daubneyi</name>
    <dbReference type="NCBI Taxonomy" id="300641"/>
    <lineage>
        <taxon>Eukaryota</taxon>
        <taxon>Metazoa</taxon>
        <taxon>Spiralia</taxon>
        <taxon>Lophotrochozoa</taxon>
        <taxon>Platyhelminthes</taxon>
        <taxon>Trematoda</taxon>
        <taxon>Digenea</taxon>
        <taxon>Plagiorchiida</taxon>
        <taxon>Pronocephalata</taxon>
        <taxon>Paramphistomoidea</taxon>
        <taxon>Paramphistomidae</taxon>
        <taxon>Calicophoron</taxon>
    </lineage>
</organism>
<dbReference type="InterPro" id="IPR035979">
    <property type="entry name" value="RBD_domain_sf"/>
</dbReference>
<dbReference type="CDD" id="cd12239">
    <property type="entry name" value="RRM2_RBM40_like"/>
    <property type="match status" value="1"/>
</dbReference>
<gene>
    <name evidence="5" type="ORF">CDAUBV1_LOCUS9541</name>
</gene>
<sequence>MNANSEEGVDEKTLIFKHLPLEMTEDDCKDFFRSLGALSSYSFGHRGPYRNCACAEFVSSEHAWKIVKSIHQRKFMGRRLCVEFFQAQPVDLPIRIVRGKEDEREVAIDHRKSAKDVSDGSSCCSSMAARWDPSLPVSPALFYKYPAATTDILTNVVRCMISCPAFYTQVLHVMNRLHLPPPFGDPDLFPGSLVVVSESDLTRLREDIPLPPNEPVKNDSEVEEMDLSSSTESELGSDEEPEKKKSVAKTHVPPYPRRNHVKLKPSRKRIRGSETAKAQRSAKPHPPVDVSDMFDTATPYCKLRIQVPVELHTTGLAEDRSGNCAEGGFGLLEPTPVITQECWKLPSAGPLNISGNQDEFQLRKDTSPQDSDAETPPKSGISFGHNETDAEPDEAEDSKLELTSLSLSDLYAGRLSVEERQNYPVFARGYTPGQPTSRLYIKNLAPSTTEEDLYRVFGCFQHGAVKDMNARLKVIPETLDRFSVQLLTAGRMKGQAFVSFEDQVTAFQALDATNGFLLHDRPMVVQYARGARAKVDEKSLISLSEHT</sequence>
<dbReference type="SMART" id="SM00360">
    <property type="entry name" value="RRM"/>
    <property type="match status" value="2"/>
</dbReference>
<dbReference type="EMBL" id="CAXLJL010000267">
    <property type="protein sequence ID" value="CAL5135393.1"/>
    <property type="molecule type" value="Genomic_DNA"/>
</dbReference>
<dbReference type="GO" id="GO:0097157">
    <property type="term" value="F:pre-mRNA intronic binding"/>
    <property type="evidence" value="ECO:0007669"/>
    <property type="project" value="TreeGrafter"/>
</dbReference>
<proteinExistence type="predicted"/>
<evidence type="ECO:0000313" key="5">
    <source>
        <dbReference type="EMBL" id="CAL5135393.1"/>
    </source>
</evidence>
<evidence type="ECO:0000256" key="2">
    <source>
        <dbReference type="PROSITE-ProRule" id="PRU00176"/>
    </source>
</evidence>
<dbReference type="GO" id="GO:0000398">
    <property type="term" value="P:mRNA splicing, via spliceosome"/>
    <property type="evidence" value="ECO:0007669"/>
    <property type="project" value="TreeGrafter"/>
</dbReference>
<keyword evidence="1 2" id="KW-0694">RNA-binding</keyword>
<dbReference type="InterPro" id="IPR012677">
    <property type="entry name" value="Nucleotide-bd_a/b_plait_sf"/>
</dbReference>
<comment type="caution">
    <text evidence="5">The sequence shown here is derived from an EMBL/GenBank/DDBJ whole genome shotgun (WGS) entry which is preliminary data.</text>
</comment>
<dbReference type="GO" id="GO:0030626">
    <property type="term" value="F:U12 snRNA binding"/>
    <property type="evidence" value="ECO:0007669"/>
    <property type="project" value="TreeGrafter"/>
</dbReference>
<dbReference type="InterPro" id="IPR000504">
    <property type="entry name" value="RRM_dom"/>
</dbReference>
<evidence type="ECO:0000313" key="6">
    <source>
        <dbReference type="Proteomes" id="UP001497525"/>
    </source>
</evidence>
<dbReference type="InterPro" id="IPR045164">
    <property type="entry name" value="RBM41/RNPC3"/>
</dbReference>
<name>A0AAV2TFY6_CALDB</name>
<evidence type="ECO:0000259" key="4">
    <source>
        <dbReference type="PROSITE" id="PS50102"/>
    </source>
</evidence>
<accession>A0AAV2TFY6</accession>
<dbReference type="Pfam" id="PF00076">
    <property type="entry name" value="RRM_1"/>
    <property type="match status" value="1"/>
</dbReference>